<accession>A0A087FYD3</accession>
<dbReference type="AlphaFoldDB" id="A0A087FYD3"/>
<gene>
    <name evidence="1" type="ORF">AALP_AAs52771U000100</name>
</gene>
<name>A0A087FYD3_ARAAL</name>
<evidence type="ECO:0000313" key="1">
    <source>
        <dbReference type="EMBL" id="KFK22635.1"/>
    </source>
</evidence>
<dbReference type="Proteomes" id="UP000029120">
    <property type="component" value="Unassembled WGS sequence"/>
</dbReference>
<protein>
    <submittedName>
        <fullName evidence="1">Uncharacterized protein</fullName>
    </submittedName>
</protein>
<keyword evidence="2" id="KW-1185">Reference proteome</keyword>
<feature type="non-terminal residue" evidence="1">
    <location>
        <position position="1"/>
    </location>
</feature>
<sequence>LAKMVYRALVALPNAQGEFVDRNGNRYNNLGDPIDEAGNIIEVEDPLAVARAEFDHQRAEWERHRAELEHLAQANRGAREVVVNQRTLGDYYRPEEHYANRAAI</sequence>
<dbReference type="OrthoDB" id="1113042at2759"/>
<evidence type="ECO:0000313" key="2">
    <source>
        <dbReference type="Proteomes" id="UP000029120"/>
    </source>
</evidence>
<organism evidence="1 2">
    <name type="scientific">Arabis alpina</name>
    <name type="common">Alpine rock-cress</name>
    <dbReference type="NCBI Taxonomy" id="50452"/>
    <lineage>
        <taxon>Eukaryota</taxon>
        <taxon>Viridiplantae</taxon>
        <taxon>Streptophyta</taxon>
        <taxon>Embryophyta</taxon>
        <taxon>Tracheophyta</taxon>
        <taxon>Spermatophyta</taxon>
        <taxon>Magnoliopsida</taxon>
        <taxon>eudicotyledons</taxon>
        <taxon>Gunneridae</taxon>
        <taxon>Pentapetalae</taxon>
        <taxon>rosids</taxon>
        <taxon>malvids</taxon>
        <taxon>Brassicales</taxon>
        <taxon>Brassicaceae</taxon>
        <taxon>Arabideae</taxon>
        <taxon>Arabis</taxon>
    </lineage>
</organism>
<dbReference type="Gramene" id="KFK22635">
    <property type="protein sequence ID" value="KFK22635"/>
    <property type="gene ID" value="AALP_AAs52771U000100"/>
</dbReference>
<proteinExistence type="predicted"/>
<reference evidence="2" key="1">
    <citation type="journal article" date="2015" name="Nat. Plants">
        <title>Genome expansion of Arabis alpina linked with retrotransposition and reduced symmetric DNA methylation.</title>
        <authorList>
            <person name="Willing E.M."/>
            <person name="Rawat V."/>
            <person name="Mandakova T."/>
            <person name="Maumus F."/>
            <person name="James G.V."/>
            <person name="Nordstroem K.J."/>
            <person name="Becker C."/>
            <person name="Warthmann N."/>
            <person name="Chica C."/>
            <person name="Szarzynska B."/>
            <person name="Zytnicki M."/>
            <person name="Albani M.C."/>
            <person name="Kiefer C."/>
            <person name="Bergonzi S."/>
            <person name="Castaings L."/>
            <person name="Mateos J.L."/>
            <person name="Berns M.C."/>
            <person name="Bujdoso N."/>
            <person name="Piofczyk T."/>
            <person name="de Lorenzo L."/>
            <person name="Barrero-Sicilia C."/>
            <person name="Mateos I."/>
            <person name="Piednoel M."/>
            <person name="Hagmann J."/>
            <person name="Chen-Min-Tao R."/>
            <person name="Iglesias-Fernandez R."/>
            <person name="Schuster S.C."/>
            <person name="Alonso-Blanco C."/>
            <person name="Roudier F."/>
            <person name="Carbonero P."/>
            <person name="Paz-Ares J."/>
            <person name="Davis S.J."/>
            <person name="Pecinka A."/>
            <person name="Quesneville H."/>
            <person name="Colot V."/>
            <person name="Lysak M.A."/>
            <person name="Weigel D."/>
            <person name="Coupland G."/>
            <person name="Schneeberger K."/>
        </authorList>
    </citation>
    <scope>NUCLEOTIDE SEQUENCE [LARGE SCALE GENOMIC DNA]</scope>
    <source>
        <strain evidence="2">cv. Pajares</strain>
    </source>
</reference>
<dbReference type="EMBL" id="KL987120">
    <property type="protein sequence ID" value="KFK22635.1"/>
    <property type="molecule type" value="Genomic_DNA"/>
</dbReference>